<dbReference type="SUPFAM" id="SSF57850">
    <property type="entry name" value="RING/U-box"/>
    <property type="match status" value="1"/>
</dbReference>
<dbReference type="InterPro" id="IPR000330">
    <property type="entry name" value="SNF2_N"/>
</dbReference>
<dbReference type="Gene3D" id="3.30.40.10">
    <property type="entry name" value="Zinc/RING finger domain, C3HC4 (zinc finger)"/>
    <property type="match status" value="2"/>
</dbReference>
<dbReference type="PANTHER" id="PTHR45865">
    <property type="entry name" value="E3 UBIQUITIN-PROTEIN LIGASE SHPRH FAMILY MEMBER"/>
    <property type="match status" value="1"/>
</dbReference>
<dbReference type="Gene3D" id="3.40.50.300">
    <property type="entry name" value="P-loop containing nucleotide triphosphate hydrolases"/>
    <property type="match status" value="1"/>
</dbReference>
<evidence type="ECO:0000259" key="7">
    <source>
        <dbReference type="PROSITE" id="PS50089"/>
    </source>
</evidence>
<dbReference type="InterPro" id="IPR052583">
    <property type="entry name" value="ATP-helicase/E3_Ub-Ligase"/>
</dbReference>
<dbReference type="GO" id="GO:0016787">
    <property type="term" value="F:hydrolase activity"/>
    <property type="evidence" value="ECO:0007669"/>
    <property type="project" value="UniProtKB-KW"/>
</dbReference>
<keyword evidence="3" id="KW-0378">Hydrolase</keyword>
<dbReference type="InterPro" id="IPR027417">
    <property type="entry name" value="P-loop_NTPase"/>
</dbReference>
<dbReference type="InterPro" id="IPR011990">
    <property type="entry name" value="TPR-like_helical_dom_sf"/>
</dbReference>
<dbReference type="PROSITE" id="PS01359">
    <property type="entry name" value="ZF_PHD_1"/>
    <property type="match status" value="1"/>
</dbReference>
<evidence type="ECO:0000313" key="9">
    <source>
        <dbReference type="EMBL" id="VEN36667.1"/>
    </source>
</evidence>
<dbReference type="Gene3D" id="1.25.40.10">
    <property type="entry name" value="Tetratricopeptide repeat domain"/>
    <property type="match status" value="1"/>
</dbReference>
<keyword evidence="10" id="KW-1185">Reference proteome</keyword>
<dbReference type="InterPro" id="IPR014001">
    <property type="entry name" value="Helicase_ATP-bd"/>
</dbReference>
<keyword evidence="2 5" id="KW-0863">Zinc-finger</keyword>
<name>A0A653BM40_CALMS</name>
<feature type="domain" description="Helicase C-terminal" evidence="8">
    <location>
        <begin position="1243"/>
        <end position="1393"/>
    </location>
</feature>
<dbReference type="InterPro" id="IPR019786">
    <property type="entry name" value="Zinc_finger_PHD-type_CS"/>
</dbReference>
<evidence type="ECO:0008006" key="11">
    <source>
        <dbReference type="Google" id="ProtNLM"/>
    </source>
</evidence>
<evidence type="ECO:0000256" key="1">
    <source>
        <dbReference type="ARBA" id="ARBA00022723"/>
    </source>
</evidence>
<feature type="domain" description="RING-type" evidence="7">
    <location>
        <begin position="1165"/>
        <end position="1208"/>
    </location>
</feature>
<dbReference type="EMBL" id="CAACVG010002589">
    <property type="protein sequence ID" value="VEN36667.1"/>
    <property type="molecule type" value="Genomic_DNA"/>
</dbReference>
<dbReference type="InterPro" id="IPR049730">
    <property type="entry name" value="SNF2/RAD54-like_C"/>
</dbReference>
<proteinExistence type="predicted"/>
<organism evidence="9 10">
    <name type="scientific">Callosobruchus maculatus</name>
    <name type="common">Southern cowpea weevil</name>
    <name type="synonym">Pulse bruchid</name>
    <dbReference type="NCBI Taxonomy" id="64391"/>
    <lineage>
        <taxon>Eukaryota</taxon>
        <taxon>Metazoa</taxon>
        <taxon>Ecdysozoa</taxon>
        <taxon>Arthropoda</taxon>
        <taxon>Hexapoda</taxon>
        <taxon>Insecta</taxon>
        <taxon>Pterygota</taxon>
        <taxon>Neoptera</taxon>
        <taxon>Endopterygota</taxon>
        <taxon>Coleoptera</taxon>
        <taxon>Polyphaga</taxon>
        <taxon>Cucujiformia</taxon>
        <taxon>Chrysomeloidea</taxon>
        <taxon>Chrysomelidae</taxon>
        <taxon>Bruchinae</taxon>
        <taxon>Bruchini</taxon>
        <taxon>Callosobruchus</taxon>
    </lineage>
</organism>
<dbReference type="Gene3D" id="3.40.50.10810">
    <property type="entry name" value="Tandem AAA-ATPase domain"/>
    <property type="match status" value="2"/>
</dbReference>
<dbReference type="SUPFAM" id="SSF52540">
    <property type="entry name" value="P-loop containing nucleoside triphosphate hydrolases"/>
    <property type="match status" value="2"/>
</dbReference>
<dbReference type="InterPro" id="IPR017907">
    <property type="entry name" value="Znf_RING_CS"/>
</dbReference>
<dbReference type="GO" id="GO:0008270">
    <property type="term" value="F:zinc ion binding"/>
    <property type="evidence" value="ECO:0007669"/>
    <property type="project" value="UniProtKB-KW"/>
</dbReference>
<dbReference type="InterPro" id="IPR018957">
    <property type="entry name" value="Znf_C3HC4_RING-type"/>
</dbReference>
<evidence type="ECO:0000256" key="4">
    <source>
        <dbReference type="ARBA" id="ARBA00022833"/>
    </source>
</evidence>
<dbReference type="PROSITE" id="PS00518">
    <property type="entry name" value="ZF_RING_1"/>
    <property type="match status" value="1"/>
</dbReference>
<dbReference type="Pfam" id="PF00097">
    <property type="entry name" value="zf-C3HC4"/>
    <property type="match status" value="1"/>
</dbReference>
<dbReference type="GO" id="GO:0005524">
    <property type="term" value="F:ATP binding"/>
    <property type="evidence" value="ECO:0007669"/>
    <property type="project" value="InterPro"/>
</dbReference>
<dbReference type="PROSITE" id="PS51194">
    <property type="entry name" value="HELICASE_CTER"/>
    <property type="match status" value="1"/>
</dbReference>
<dbReference type="Pfam" id="PF21325">
    <property type="entry name" value="SHPRH_helical-1st"/>
    <property type="match status" value="1"/>
</dbReference>
<sequence>MGRRKNAPHRSGDIWSAHDYIPVVAKRKSLRRYAPPQKFKVIGPTEENRNLILGKLLIGTSNNAVPAEFQDCRISFKTKSNENEDNEQGVIILEFDEETLVIIKSFVDLEVLKDIVTTKAFSLSFSIENDMVFTSIFLRKLPLDSLYHKALKTVKVVFQLLFNIQADISKDDKEDLHSSSEISSLYNKLIQLRSKKYDFLKEPKPNDEMGHPFLKVSLRPYQVEAVRWMLHQENIDVSQLHSGKMHPLYTAVTLPSGLEIYFDPFSGYVTNIYPQIEPCSRGGILADEMGLGKTVEVLACIFLHPKEENSFVQDGNKGKPIIDTAKRKKIVTDDEKGTGSQTNDIQTTKKIKKIQKKLRDAHPNKTDTKIALETWYALELGFGKNQGLPEDPPIQCVCGSISEEGIVECESCGKMQHKICLGYNRKLGEYFCPQCWMNRPLVEIGATLIVTPLSLRKQWISEIRRHIGGSIRVLQYDGCNSMAIYPTQFKNYDIVVTTYSVLQAELRLTEQFNVVNFRRERKYCPLGCPLTRLKWWRLCLDEAQTVDAPKKMVSEMAKKIQAEYRWAVTGTPINKNISDLHGLVDYLQITPYDDLETWKNILYIPYISGNETPMLGFLSEVMWRSSKKDVYDQINIPKQTFKQHFLEFSAVEKFFYKREHELSCTDFLRKVRFHDPSLLLERIDKSTLTSILAPLLSLRHACTHPNTVRGRYLATKKQLTSMQDLLEALIQKNESDCEECLRLIISSLNGLAGINLLQGKHQEAVGYYRDVLQLRARFSEGKKDTKLSVDKLQLVHTMHNLAEVLEQHPPDHPTLRDEFLRKECIEVEQQYMEKFLNETSQAYKSCKDYHSKIEDLENKFVLKYGQWYSDGLDWIMINDHFNELVTKIQGACDNANIQCNLRSTSERNIMRVLYEWNEDIVTCRDKLLDSLSKLYDTSEEGGIRVMVKGSLVNAAMNCHLRPQNKQKTHKCPVCLTNNLLKQYEGKLFNMEKRKQTFEEMSLMGSWKPTMEELICKSLCNFLKSKHTSSEFHKDGEIHISIIETMKKEFKEVRHFWTLLDQQICAQDELDICKLRLQLKEVEDSDIDTPRKNSAATRILKSLTYQMENKNENMHLLTVHELDYQNSYLSRELEVNKALLERQLGTQNYLETLRKQQYEGQSPDPCPICKNALENHWSILMCGHSFCLECIQILLENTQKDYIQCSICRNKQRYQDISYIKAGQTVTDSDCHKIKGNYSTKIEGVIKLLLDLKAENPPPKVLLFSAWLSVLKHVKEALDKNEISCELAANYNFEQRIENFKDPKNNIMTLLLPISLGSKGLNLIEATHVIFIEPPLNPSDELQAIGRVHRIGQTKPTFVHKLIIKNTIEESIYNATTSNAQNWEKTKVTLQHLIDLFKNINFPDGMSSNFQDDSLNSIEDRVNSFVSDQVDSSVSEDFAQADSPLSDETDMVDSIMSDQEDVPLLSQKLHVTAGSVNDESTEDITSGSNEVHVAGDSAVGNQKSLQSCQGESSTSTEMRMSVEESNANSKESGISD</sequence>
<dbReference type="SMART" id="SM00490">
    <property type="entry name" value="HELICc"/>
    <property type="match status" value="1"/>
</dbReference>
<dbReference type="InterPro" id="IPR048686">
    <property type="entry name" value="SHPRH_helical_1st"/>
</dbReference>
<evidence type="ECO:0000256" key="5">
    <source>
        <dbReference type="PROSITE-ProRule" id="PRU00175"/>
    </source>
</evidence>
<keyword evidence="4" id="KW-0862">Zinc</keyword>
<dbReference type="PANTHER" id="PTHR45865:SF1">
    <property type="entry name" value="E3 UBIQUITIN-PROTEIN LIGASE SHPRH"/>
    <property type="match status" value="1"/>
</dbReference>
<evidence type="ECO:0000256" key="2">
    <source>
        <dbReference type="ARBA" id="ARBA00022771"/>
    </source>
</evidence>
<feature type="compositionally biased region" description="Polar residues" evidence="6">
    <location>
        <begin position="1498"/>
        <end position="1535"/>
    </location>
</feature>
<feature type="region of interest" description="Disordered" evidence="6">
    <location>
        <begin position="1475"/>
        <end position="1535"/>
    </location>
</feature>
<reference evidence="9 10" key="1">
    <citation type="submission" date="2019-01" db="EMBL/GenBank/DDBJ databases">
        <authorList>
            <person name="Sayadi A."/>
        </authorList>
    </citation>
    <scope>NUCLEOTIDE SEQUENCE [LARGE SCALE GENOMIC DNA]</scope>
</reference>
<evidence type="ECO:0000256" key="6">
    <source>
        <dbReference type="SAM" id="MobiDB-lite"/>
    </source>
</evidence>
<dbReference type="GO" id="GO:0000209">
    <property type="term" value="P:protein polyubiquitination"/>
    <property type="evidence" value="ECO:0007669"/>
    <property type="project" value="TreeGrafter"/>
</dbReference>
<dbReference type="SMART" id="SM00184">
    <property type="entry name" value="RING"/>
    <property type="match status" value="1"/>
</dbReference>
<dbReference type="PROSITE" id="PS50089">
    <property type="entry name" value="ZF_RING_2"/>
    <property type="match status" value="1"/>
</dbReference>
<dbReference type="Proteomes" id="UP000410492">
    <property type="component" value="Unassembled WGS sequence"/>
</dbReference>
<dbReference type="Pfam" id="PF21324">
    <property type="entry name" value="SHPRH_helical-2nd"/>
    <property type="match status" value="1"/>
</dbReference>
<dbReference type="InterPro" id="IPR048695">
    <property type="entry name" value="SHPRH_helical_2nd"/>
</dbReference>
<dbReference type="SMART" id="SM00487">
    <property type="entry name" value="DEXDc"/>
    <property type="match status" value="1"/>
</dbReference>
<accession>A0A653BM40</accession>
<dbReference type="GO" id="GO:0005737">
    <property type="term" value="C:cytoplasm"/>
    <property type="evidence" value="ECO:0007669"/>
    <property type="project" value="UniProtKB-ARBA"/>
</dbReference>
<dbReference type="Pfam" id="PF00176">
    <property type="entry name" value="SNF2-rel_dom"/>
    <property type="match status" value="1"/>
</dbReference>
<protein>
    <recommendedName>
        <fullName evidence="11">RING-type domain-containing protein</fullName>
    </recommendedName>
</protein>
<dbReference type="GO" id="GO:0061630">
    <property type="term" value="F:ubiquitin protein ligase activity"/>
    <property type="evidence" value="ECO:0007669"/>
    <property type="project" value="TreeGrafter"/>
</dbReference>
<dbReference type="CDD" id="cd18793">
    <property type="entry name" value="SF2_C_SNF"/>
    <property type="match status" value="1"/>
</dbReference>
<evidence type="ECO:0000256" key="3">
    <source>
        <dbReference type="ARBA" id="ARBA00022801"/>
    </source>
</evidence>
<dbReference type="Pfam" id="PF00271">
    <property type="entry name" value="Helicase_C"/>
    <property type="match status" value="1"/>
</dbReference>
<dbReference type="GO" id="GO:0005634">
    <property type="term" value="C:nucleus"/>
    <property type="evidence" value="ECO:0007669"/>
    <property type="project" value="TreeGrafter"/>
</dbReference>
<dbReference type="SUPFAM" id="SSF57903">
    <property type="entry name" value="FYVE/PHD zinc finger"/>
    <property type="match status" value="1"/>
</dbReference>
<gene>
    <name evidence="9" type="ORF">CALMAC_LOCUS2192</name>
</gene>
<dbReference type="InterPro" id="IPR011011">
    <property type="entry name" value="Znf_FYVE_PHD"/>
</dbReference>
<evidence type="ECO:0000259" key="8">
    <source>
        <dbReference type="PROSITE" id="PS51194"/>
    </source>
</evidence>
<evidence type="ECO:0000313" key="10">
    <source>
        <dbReference type="Proteomes" id="UP000410492"/>
    </source>
</evidence>
<feature type="compositionally biased region" description="Polar residues" evidence="6">
    <location>
        <begin position="1475"/>
        <end position="1488"/>
    </location>
</feature>
<dbReference type="InterPro" id="IPR001650">
    <property type="entry name" value="Helicase_C-like"/>
</dbReference>
<dbReference type="InterPro" id="IPR013083">
    <property type="entry name" value="Znf_RING/FYVE/PHD"/>
</dbReference>
<dbReference type="GO" id="GO:0006974">
    <property type="term" value="P:DNA damage response"/>
    <property type="evidence" value="ECO:0007669"/>
    <property type="project" value="TreeGrafter"/>
</dbReference>
<keyword evidence="1" id="KW-0479">Metal-binding</keyword>
<dbReference type="OrthoDB" id="423559at2759"/>
<dbReference type="InterPro" id="IPR001841">
    <property type="entry name" value="Znf_RING"/>
</dbReference>
<dbReference type="InterPro" id="IPR038718">
    <property type="entry name" value="SNF2-like_sf"/>
</dbReference>